<keyword evidence="2" id="KW-0092">Biotin</keyword>
<evidence type="ECO:0000313" key="5">
    <source>
        <dbReference type="EMBL" id="OGM02128.1"/>
    </source>
</evidence>
<dbReference type="GO" id="GO:0004077">
    <property type="term" value="F:biotin--[biotin carboxyl-carrier protein] ligase activity"/>
    <property type="evidence" value="ECO:0007669"/>
    <property type="project" value="UniProtKB-EC"/>
</dbReference>
<gene>
    <name evidence="5" type="ORF">A2008_09955</name>
</gene>
<dbReference type="CDD" id="cd16442">
    <property type="entry name" value="BPL"/>
    <property type="match status" value="1"/>
</dbReference>
<accession>A0A1F7WJ07</accession>
<evidence type="ECO:0000313" key="6">
    <source>
        <dbReference type="Proteomes" id="UP000178735"/>
    </source>
</evidence>
<dbReference type="NCBIfam" id="TIGR00121">
    <property type="entry name" value="birA_ligase"/>
    <property type="match status" value="1"/>
</dbReference>
<dbReference type="InterPro" id="IPR004143">
    <property type="entry name" value="BPL_LPL_catalytic"/>
</dbReference>
<dbReference type="InterPro" id="IPR045864">
    <property type="entry name" value="aa-tRNA-synth_II/BPL/LPL"/>
</dbReference>
<dbReference type="PROSITE" id="PS51733">
    <property type="entry name" value="BPL_LPL_CATALYTIC"/>
    <property type="match status" value="1"/>
</dbReference>
<dbReference type="Pfam" id="PF02237">
    <property type="entry name" value="BPL_C"/>
    <property type="match status" value="1"/>
</dbReference>
<dbReference type="InterPro" id="IPR004408">
    <property type="entry name" value="Biotin_CoA_COase_ligase"/>
</dbReference>
<reference evidence="5 6" key="1">
    <citation type="journal article" date="2016" name="Nat. Commun.">
        <title>Thousands of microbial genomes shed light on interconnected biogeochemical processes in an aquifer system.</title>
        <authorList>
            <person name="Anantharaman K."/>
            <person name="Brown C.T."/>
            <person name="Hug L.A."/>
            <person name="Sharon I."/>
            <person name="Castelle C.J."/>
            <person name="Probst A.J."/>
            <person name="Thomas B.C."/>
            <person name="Singh A."/>
            <person name="Wilkins M.J."/>
            <person name="Karaoz U."/>
            <person name="Brodie E.L."/>
            <person name="Williams K.H."/>
            <person name="Hubbard S.S."/>
            <person name="Banfield J.F."/>
        </authorList>
    </citation>
    <scope>NUCLEOTIDE SEQUENCE [LARGE SCALE GENOMIC DNA]</scope>
</reference>
<dbReference type="PANTHER" id="PTHR12835">
    <property type="entry name" value="BIOTIN PROTEIN LIGASE"/>
    <property type="match status" value="1"/>
</dbReference>
<dbReference type="EMBL" id="MGFH01000216">
    <property type="protein sequence ID" value="OGM02128.1"/>
    <property type="molecule type" value="Genomic_DNA"/>
</dbReference>
<dbReference type="Pfam" id="PF03099">
    <property type="entry name" value="BPL_LplA_LipB"/>
    <property type="match status" value="1"/>
</dbReference>
<proteinExistence type="predicted"/>
<evidence type="ECO:0000259" key="4">
    <source>
        <dbReference type="PROSITE" id="PS51733"/>
    </source>
</evidence>
<dbReference type="EC" id="6.3.4.15" evidence="3"/>
<sequence length="272" mass="29522">MTTGINFAVAIVKETGSTNDDLEALVKSDVIRPDALSNFHGYTELAFSQTSGHGRFERVWDSGRGGLYQSTLLFMEKLPGVNFNMLTITTAVSVLSAIEKYAPDCRLFVKWPNDITAGGRKICGILMKAMPGLPGTPVIIGVGVNVFNQVDESKLRNSNILPPGSLSELTSESFGESDITALSGGILAELDRNLQRASAGEYGAIFAEYNSKLLYKDEIITLYDRVEDGRATAEGRFIGLDENGFLLIEDADTKAVRPYPSGEIRKLPSLSK</sequence>
<keyword evidence="1 5" id="KW-0436">Ligase</keyword>
<dbReference type="AlphaFoldDB" id="A0A1F7WJ07"/>
<evidence type="ECO:0000256" key="1">
    <source>
        <dbReference type="ARBA" id="ARBA00022598"/>
    </source>
</evidence>
<protein>
    <recommendedName>
        <fullName evidence="3">biotin--[biotin carboxyl-carrier protein] ligase</fullName>
        <ecNumber evidence="3">6.3.4.15</ecNumber>
    </recommendedName>
</protein>
<dbReference type="PANTHER" id="PTHR12835:SF5">
    <property type="entry name" value="BIOTIN--PROTEIN LIGASE"/>
    <property type="match status" value="1"/>
</dbReference>
<name>A0A1F7WJ07_9BACT</name>
<dbReference type="GO" id="GO:0005737">
    <property type="term" value="C:cytoplasm"/>
    <property type="evidence" value="ECO:0007669"/>
    <property type="project" value="TreeGrafter"/>
</dbReference>
<evidence type="ECO:0000256" key="3">
    <source>
        <dbReference type="ARBA" id="ARBA00024227"/>
    </source>
</evidence>
<organism evidence="5 6">
    <name type="scientific">Candidatus Wallbacteria bacterium GWC2_49_35</name>
    <dbReference type="NCBI Taxonomy" id="1817813"/>
    <lineage>
        <taxon>Bacteria</taxon>
        <taxon>Candidatus Walliibacteriota</taxon>
    </lineage>
</organism>
<dbReference type="SUPFAM" id="SSF55681">
    <property type="entry name" value="Class II aaRS and biotin synthetases"/>
    <property type="match status" value="1"/>
</dbReference>
<dbReference type="Proteomes" id="UP000178735">
    <property type="component" value="Unassembled WGS sequence"/>
</dbReference>
<evidence type="ECO:0000256" key="2">
    <source>
        <dbReference type="ARBA" id="ARBA00023267"/>
    </source>
</evidence>
<comment type="caution">
    <text evidence="5">The sequence shown here is derived from an EMBL/GenBank/DDBJ whole genome shotgun (WGS) entry which is preliminary data.</text>
</comment>
<dbReference type="Gene3D" id="3.30.930.10">
    <property type="entry name" value="Bira Bifunctional Protein, Domain 2"/>
    <property type="match status" value="1"/>
</dbReference>
<feature type="domain" description="BPL/LPL catalytic" evidence="4">
    <location>
        <begin position="10"/>
        <end position="198"/>
    </location>
</feature>
<dbReference type="STRING" id="1817813.A2008_09955"/>
<dbReference type="InterPro" id="IPR003142">
    <property type="entry name" value="BPL_C"/>
</dbReference>